<proteinExistence type="predicted"/>
<feature type="transmembrane region" description="Helical" evidence="1">
    <location>
        <begin position="38"/>
        <end position="62"/>
    </location>
</feature>
<name>A0A1G7ER61_9ACTO</name>
<dbReference type="EMBL" id="JAWNFU010000001">
    <property type="protein sequence ID" value="MDY5152858.1"/>
    <property type="molecule type" value="Genomic_DNA"/>
</dbReference>
<sequence>MKDWIEQHIWRFSLILTIIFAPLIIWGSWDLIGEVQPIALRIAIFAGELAVTYIGLGLLLMWNRYTQRKYREKGIIE</sequence>
<dbReference type="RefSeq" id="WP_074663835.1">
    <property type="nucleotide sequence ID" value="NZ_FNAU01000022.1"/>
</dbReference>
<evidence type="ECO:0000313" key="2">
    <source>
        <dbReference type="EMBL" id="MDY5152858.1"/>
    </source>
</evidence>
<protein>
    <submittedName>
        <fullName evidence="3">Uncharacterized protein</fullName>
    </submittedName>
</protein>
<gene>
    <name evidence="2" type="ORF">R6G71_02160</name>
    <name evidence="3" type="ORF">SAMN05421878_1222</name>
</gene>
<feature type="transmembrane region" description="Helical" evidence="1">
    <location>
        <begin position="12"/>
        <end position="32"/>
    </location>
</feature>
<keyword evidence="1" id="KW-0472">Membrane</keyword>
<dbReference type="AlphaFoldDB" id="A0A1G7ER61"/>
<reference evidence="4" key="2">
    <citation type="submission" date="2016-10" db="EMBL/GenBank/DDBJ databases">
        <authorList>
            <person name="Varghese N."/>
        </authorList>
    </citation>
    <scope>NUCLEOTIDE SEQUENCE [LARGE SCALE GENOMIC DNA]</scope>
    <source>
        <strain evidence="4">DSM 20639</strain>
    </source>
</reference>
<reference evidence="2" key="3">
    <citation type="submission" date="2023-10" db="EMBL/GenBank/DDBJ databases">
        <title>Whole Genome based description of the genera Actinobaculum and Actinotignum reveals a complex phylogenetic relationship within the species included in the genus Actinotignum.</title>
        <authorList>
            <person name="Jensen C.S."/>
            <person name="Dargis R."/>
            <person name="Kemp M."/>
            <person name="Christensen J.J."/>
        </authorList>
    </citation>
    <scope>NUCLEOTIDE SEQUENCE</scope>
    <source>
        <strain evidence="2">Actinobaculum_suis_CCUG19206T</strain>
    </source>
</reference>
<evidence type="ECO:0000313" key="3">
    <source>
        <dbReference type="EMBL" id="SDE66154.1"/>
    </source>
</evidence>
<reference evidence="3" key="1">
    <citation type="submission" date="2016-10" db="EMBL/GenBank/DDBJ databases">
        <authorList>
            <person name="de Groot N.N."/>
        </authorList>
    </citation>
    <scope>NUCLEOTIDE SEQUENCE [LARGE SCALE GENOMIC DNA]</scope>
    <source>
        <strain evidence="3">DSM 20639</strain>
    </source>
</reference>
<dbReference type="EMBL" id="FNAU01000022">
    <property type="protein sequence ID" value="SDE66154.1"/>
    <property type="molecule type" value="Genomic_DNA"/>
</dbReference>
<evidence type="ECO:0000256" key="1">
    <source>
        <dbReference type="SAM" id="Phobius"/>
    </source>
</evidence>
<accession>A0A1G7ER61</accession>
<evidence type="ECO:0000313" key="4">
    <source>
        <dbReference type="Proteomes" id="UP000182744"/>
    </source>
</evidence>
<dbReference type="Proteomes" id="UP001273799">
    <property type="component" value="Unassembled WGS sequence"/>
</dbReference>
<keyword evidence="4" id="KW-1185">Reference proteome</keyword>
<organism evidence="3 4">
    <name type="scientific">Actinobaculum suis</name>
    <dbReference type="NCBI Taxonomy" id="1657"/>
    <lineage>
        <taxon>Bacteria</taxon>
        <taxon>Bacillati</taxon>
        <taxon>Actinomycetota</taxon>
        <taxon>Actinomycetes</taxon>
        <taxon>Actinomycetales</taxon>
        <taxon>Actinomycetaceae</taxon>
        <taxon>Actinobaculum</taxon>
    </lineage>
</organism>
<keyword evidence="1" id="KW-1133">Transmembrane helix</keyword>
<dbReference type="Proteomes" id="UP000182744">
    <property type="component" value="Unassembled WGS sequence"/>
</dbReference>
<keyword evidence="1" id="KW-0812">Transmembrane</keyword>